<name>A0A5C5XZM6_9BACT</name>
<keyword evidence="3" id="KW-1185">Reference proteome</keyword>
<organism evidence="2 3">
    <name type="scientific">Allorhodopirellula solitaria</name>
    <dbReference type="NCBI Taxonomy" id="2527987"/>
    <lineage>
        <taxon>Bacteria</taxon>
        <taxon>Pseudomonadati</taxon>
        <taxon>Planctomycetota</taxon>
        <taxon>Planctomycetia</taxon>
        <taxon>Pirellulales</taxon>
        <taxon>Pirellulaceae</taxon>
        <taxon>Allorhodopirellula</taxon>
    </lineage>
</organism>
<proteinExistence type="predicted"/>
<sequence length="83" mass="9401">MTMIGLMGIYIAMSLFSVLSCVVRRVVSYFERHGRDLRVTRKTSWYRKVKDSALATVSTDHVSSQRADWVADMAEQGVENKSA</sequence>
<comment type="caution">
    <text evidence="2">The sequence shown here is derived from an EMBL/GenBank/DDBJ whole genome shotgun (WGS) entry which is preliminary data.</text>
</comment>
<evidence type="ECO:0000256" key="1">
    <source>
        <dbReference type="SAM" id="Phobius"/>
    </source>
</evidence>
<evidence type="ECO:0000313" key="2">
    <source>
        <dbReference type="EMBL" id="TWT67405.1"/>
    </source>
</evidence>
<keyword evidence="1" id="KW-1133">Transmembrane helix</keyword>
<keyword evidence="1" id="KW-0812">Transmembrane</keyword>
<dbReference type="Proteomes" id="UP000318053">
    <property type="component" value="Unassembled WGS sequence"/>
</dbReference>
<dbReference type="AlphaFoldDB" id="A0A5C5XZM6"/>
<keyword evidence="1" id="KW-0472">Membrane</keyword>
<dbReference type="EMBL" id="SJPK01000004">
    <property type="protein sequence ID" value="TWT67405.1"/>
    <property type="molecule type" value="Genomic_DNA"/>
</dbReference>
<accession>A0A5C5XZM6</accession>
<reference evidence="2 3" key="1">
    <citation type="submission" date="2019-02" db="EMBL/GenBank/DDBJ databases">
        <title>Deep-cultivation of Planctomycetes and their phenomic and genomic characterization uncovers novel biology.</title>
        <authorList>
            <person name="Wiegand S."/>
            <person name="Jogler M."/>
            <person name="Boedeker C."/>
            <person name="Pinto D."/>
            <person name="Vollmers J."/>
            <person name="Rivas-Marin E."/>
            <person name="Kohn T."/>
            <person name="Peeters S.H."/>
            <person name="Heuer A."/>
            <person name="Rast P."/>
            <person name="Oberbeckmann S."/>
            <person name="Bunk B."/>
            <person name="Jeske O."/>
            <person name="Meyerdierks A."/>
            <person name="Storesund J.E."/>
            <person name="Kallscheuer N."/>
            <person name="Luecker S."/>
            <person name="Lage O.M."/>
            <person name="Pohl T."/>
            <person name="Merkel B.J."/>
            <person name="Hornburger P."/>
            <person name="Mueller R.-W."/>
            <person name="Bruemmer F."/>
            <person name="Labrenz M."/>
            <person name="Spormann A.M."/>
            <person name="Op Den Camp H."/>
            <person name="Overmann J."/>
            <person name="Amann R."/>
            <person name="Jetten M.S.M."/>
            <person name="Mascher T."/>
            <person name="Medema M.H."/>
            <person name="Devos D.P."/>
            <person name="Kaster A.-K."/>
            <person name="Ovreas L."/>
            <person name="Rohde M."/>
            <person name="Galperin M.Y."/>
            <person name="Jogler C."/>
        </authorList>
    </citation>
    <scope>NUCLEOTIDE SEQUENCE [LARGE SCALE GENOMIC DNA]</scope>
    <source>
        <strain evidence="2 3">CA85</strain>
    </source>
</reference>
<gene>
    <name evidence="2" type="ORF">CA85_22550</name>
</gene>
<feature type="transmembrane region" description="Helical" evidence="1">
    <location>
        <begin position="6"/>
        <end position="27"/>
    </location>
</feature>
<evidence type="ECO:0000313" key="3">
    <source>
        <dbReference type="Proteomes" id="UP000318053"/>
    </source>
</evidence>
<protein>
    <submittedName>
        <fullName evidence="2">Uncharacterized protein</fullName>
    </submittedName>
</protein>